<keyword evidence="3" id="KW-1185">Reference proteome</keyword>
<dbReference type="RefSeq" id="WP_237868486.1">
    <property type="nucleotide sequence ID" value="NZ_JAKLTR010000002.1"/>
</dbReference>
<feature type="transmembrane region" description="Helical" evidence="1">
    <location>
        <begin position="7"/>
        <end position="29"/>
    </location>
</feature>
<keyword evidence="1" id="KW-0472">Membrane</keyword>
<name>A0ABS9KLP8_9BACT</name>
<organism evidence="2 3">
    <name type="scientific">Terrimonas ginsenosidimutans</name>
    <dbReference type="NCBI Taxonomy" id="2908004"/>
    <lineage>
        <taxon>Bacteria</taxon>
        <taxon>Pseudomonadati</taxon>
        <taxon>Bacteroidota</taxon>
        <taxon>Chitinophagia</taxon>
        <taxon>Chitinophagales</taxon>
        <taxon>Chitinophagaceae</taxon>
        <taxon>Terrimonas</taxon>
    </lineage>
</organism>
<feature type="transmembrane region" description="Helical" evidence="1">
    <location>
        <begin position="90"/>
        <end position="111"/>
    </location>
</feature>
<evidence type="ECO:0000256" key="1">
    <source>
        <dbReference type="SAM" id="Phobius"/>
    </source>
</evidence>
<keyword evidence="1" id="KW-0812">Transmembrane</keyword>
<proteinExistence type="predicted"/>
<evidence type="ECO:0000313" key="3">
    <source>
        <dbReference type="Proteomes" id="UP001165367"/>
    </source>
</evidence>
<reference evidence="2" key="1">
    <citation type="submission" date="2022-01" db="EMBL/GenBank/DDBJ databases">
        <authorList>
            <person name="Jo J.-H."/>
            <person name="Im W.-T."/>
        </authorList>
    </citation>
    <scope>NUCLEOTIDE SEQUENCE</scope>
    <source>
        <strain evidence="2">NA20</strain>
    </source>
</reference>
<feature type="transmembrane region" description="Helical" evidence="1">
    <location>
        <begin position="131"/>
        <end position="151"/>
    </location>
</feature>
<comment type="caution">
    <text evidence="2">The sequence shown here is derived from an EMBL/GenBank/DDBJ whole genome shotgun (WGS) entry which is preliminary data.</text>
</comment>
<dbReference type="EMBL" id="JAKLTR010000002">
    <property type="protein sequence ID" value="MCG2613257.1"/>
    <property type="molecule type" value="Genomic_DNA"/>
</dbReference>
<gene>
    <name evidence="2" type="ORF">LZZ85_03160</name>
</gene>
<evidence type="ECO:0008006" key="4">
    <source>
        <dbReference type="Google" id="ProtNLM"/>
    </source>
</evidence>
<feature type="transmembrane region" description="Helical" evidence="1">
    <location>
        <begin position="49"/>
        <end position="69"/>
    </location>
</feature>
<accession>A0ABS9KLP8</accession>
<dbReference type="Proteomes" id="UP001165367">
    <property type="component" value="Unassembled WGS sequence"/>
</dbReference>
<protein>
    <recommendedName>
        <fullName evidence="4">DUF4405 domain-containing protein</fullName>
    </recommendedName>
</protein>
<sequence length="173" mass="19589">MSRKIQNIHILSAVILLCFVSLPVINLVLSFIVDLPRTMITQRLEQADHSWLIVVLLTASTISHLVAALKLKHQWCHKQVATRQWVRLFAGFYGAAFLLIHLVCVSAGRLISGTKTSFYTGMEGMNTDPLQIVFVIYVVLFTIFFSMQFIYSGYTRFFNFLSGITNNKAGLLQ</sequence>
<keyword evidence="1" id="KW-1133">Transmembrane helix</keyword>
<evidence type="ECO:0000313" key="2">
    <source>
        <dbReference type="EMBL" id="MCG2613257.1"/>
    </source>
</evidence>